<dbReference type="OrthoDB" id="9802241at2"/>
<dbReference type="PRINTS" id="PR01179">
    <property type="entry name" value="ODADCRBXLASE"/>
</dbReference>
<evidence type="ECO:0000313" key="10">
    <source>
        <dbReference type="EMBL" id="TJW10368.1"/>
    </source>
</evidence>
<feature type="binding site" evidence="5">
    <location>
        <position position="410"/>
    </location>
    <ligand>
        <name>substrate</name>
    </ligand>
</feature>
<dbReference type="EMBL" id="SSTM01000004">
    <property type="protein sequence ID" value="TJW10368.1"/>
    <property type="molecule type" value="Genomic_DNA"/>
</dbReference>
<feature type="binding site" evidence="5">
    <location>
        <begin position="310"/>
        <end position="313"/>
    </location>
    <ligand>
        <name>pyridoxal 5'-phosphate</name>
        <dbReference type="ChEBI" id="CHEBI:597326"/>
    </ligand>
</feature>
<gene>
    <name evidence="5 10" type="primary">lysA</name>
    <name evidence="10" type="ORF">E5982_07465</name>
</gene>
<dbReference type="UniPathway" id="UPA00034">
    <property type="reaction ID" value="UER00027"/>
</dbReference>
<comment type="cofactor">
    <cofactor evidence="1 5 7 8">
        <name>pyridoxal 5'-phosphate</name>
        <dbReference type="ChEBI" id="CHEBI:597326"/>
    </cofactor>
</comment>
<keyword evidence="2 5" id="KW-0210">Decarboxylase</keyword>
<dbReference type="FunFam" id="3.20.20.10:FF:000003">
    <property type="entry name" value="Diaminopimelate decarboxylase"/>
    <property type="match status" value="1"/>
</dbReference>
<dbReference type="GO" id="GO:0030170">
    <property type="term" value="F:pyridoxal phosphate binding"/>
    <property type="evidence" value="ECO:0007669"/>
    <property type="project" value="UniProtKB-UniRule"/>
</dbReference>
<comment type="function">
    <text evidence="5">Specifically catalyzes the decarboxylation of meso-diaminopimelate (meso-DAP) to L-lysine.</text>
</comment>
<feature type="binding site" evidence="5">
    <location>
        <position position="350"/>
    </location>
    <ligand>
        <name>substrate</name>
    </ligand>
</feature>
<evidence type="ECO:0000313" key="11">
    <source>
        <dbReference type="Proteomes" id="UP000309454"/>
    </source>
</evidence>
<dbReference type="InterPro" id="IPR022653">
    <property type="entry name" value="De-COase2_pyr-phos_BS"/>
</dbReference>
<dbReference type="PANTHER" id="PTHR43727">
    <property type="entry name" value="DIAMINOPIMELATE DECARBOXYLASE"/>
    <property type="match status" value="1"/>
</dbReference>
<dbReference type="Proteomes" id="UP000309454">
    <property type="component" value="Unassembled WGS sequence"/>
</dbReference>
<proteinExistence type="inferred from homology"/>
<evidence type="ECO:0000256" key="6">
    <source>
        <dbReference type="NCBIfam" id="TIGR01048"/>
    </source>
</evidence>
<protein>
    <recommendedName>
        <fullName evidence="5 6">Diaminopimelate decarboxylase</fullName>
        <shortName evidence="5">DAP decarboxylase</shortName>
        <shortName evidence="5">DAPDC</shortName>
        <ecNumber evidence="5 6">4.1.1.20</ecNumber>
    </recommendedName>
</protein>
<evidence type="ECO:0000256" key="3">
    <source>
        <dbReference type="ARBA" id="ARBA00022898"/>
    </source>
</evidence>
<dbReference type="SUPFAM" id="SSF51419">
    <property type="entry name" value="PLP-binding barrel"/>
    <property type="match status" value="1"/>
</dbReference>
<evidence type="ECO:0000256" key="1">
    <source>
        <dbReference type="ARBA" id="ARBA00001933"/>
    </source>
</evidence>
<evidence type="ECO:0000256" key="5">
    <source>
        <dbReference type="HAMAP-Rule" id="MF_02120"/>
    </source>
</evidence>
<accession>A0A4V5KJS0</accession>
<feature type="binding site" evidence="5">
    <location>
        <position position="382"/>
    </location>
    <ligand>
        <name>substrate</name>
    </ligand>
</feature>
<dbReference type="Pfam" id="PF02784">
    <property type="entry name" value="Orn_Arg_deC_N"/>
    <property type="match status" value="1"/>
</dbReference>
<keyword evidence="3 5" id="KW-0663">Pyridoxal phosphate</keyword>
<dbReference type="Gene3D" id="2.40.37.10">
    <property type="entry name" value="Lyase, Ornithine Decarboxylase, Chain A, domain 1"/>
    <property type="match status" value="1"/>
</dbReference>
<feature type="binding site" evidence="5">
    <location>
        <position position="268"/>
    </location>
    <ligand>
        <name>pyridoxal 5'-phosphate</name>
        <dbReference type="ChEBI" id="CHEBI:597326"/>
    </ligand>
</feature>
<dbReference type="SUPFAM" id="SSF50621">
    <property type="entry name" value="Alanine racemase C-terminal domain-like"/>
    <property type="match status" value="1"/>
</dbReference>
<evidence type="ECO:0000256" key="4">
    <source>
        <dbReference type="ARBA" id="ARBA00023239"/>
    </source>
</evidence>
<comment type="pathway">
    <text evidence="5 8">Amino-acid biosynthesis; L-lysine biosynthesis via DAP pathway; L-lysine from DL-2,6-diaminopimelate: step 1/1.</text>
</comment>
<dbReference type="PROSITE" id="PS00878">
    <property type="entry name" value="ODR_DC_2_1"/>
    <property type="match status" value="1"/>
</dbReference>
<dbReference type="AlphaFoldDB" id="A0A4V5KJS0"/>
<organism evidence="10 11">
    <name type="scientific">Parvibacter caecicola</name>
    <dbReference type="NCBI Taxonomy" id="747645"/>
    <lineage>
        <taxon>Bacteria</taxon>
        <taxon>Bacillati</taxon>
        <taxon>Actinomycetota</taxon>
        <taxon>Coriobacteriia</taxon>
        <taxon>Coriobacteriales</taxon>
        <taxon>Coriobacteriaceae</taxon>
        <taxon>Parvibacter</taxon>
    </lineage>
</organism>
<dbReference type="PROSITE" id="PS00879">
    <property type="entry name" value="ODR_DC_2_2"/>
    <property type="match status" value="1"/>
</dbReference>
<keyword evidence="4 5" id="KW-0456">Lyase</keyword>
<feature type="binding site" evidence="5">
    <location>
        <position position="313"/>
    </location>
    <ligand>
        <name>substrate</name>
    </ligand>
</feature>
<feature type="binding site" evidence="5">
    <location>
        <position position="410"/>
    </location>
    <ligand>
        <name>pyridoxal 5'-phosphate</name>
        <dbReference type="ChEBI" id="CHEBI:597326"/>
    </ligand>
</feature>
<dbReference type="InterPro" id="IPR022644">
    <property type="entry name" value="De-COase2_N"/>
</dbReference>
<dbReference type="CDD" id="cd06828">
    <property type="entry name" value="PLPDE_III_DapDC"/>
    <property type="match status" value="1"/>
</dbReference>
<dbReference type="GO" id="GO:0009089">
    <property type="term" value="P:lysine biosynthetic process via diaminopimelate"/>
    <property type="evidence" value="ECO:0007669"/>
    <property type="project" value="UniProtKB-UniRule"/>
</dbReference>
<feature type="modified residue" description="N6-(pyridoxal phosphate)lysine" evidence="5 7">
    <location>
        <position position="86"/>
    </location>
</feature>
<feature type="binding site" evidence="5">
    <location>
        <position position="354"/>
    </location>
    <ligand>
        <name>substrate</name>
    </ligand>
</feature>
<feature type="active site" description="Proton donor" evidence="7">
    <location>
        <position position="381"/>
    </location>
</feature>
<reference evidence="10 11" key="1">
    <citation type="submission" date="2019-04" db="EMBL/GenBank/DDBJ databases">
        <title>Microbes associate with the intestines of laboratory mice.</title>
        <authorList>
            <person name="Navarre W."/>
            <person name="Wong E."/>
            <person name="Huang K.C."/>
            <person name="Tropini C."/>
            <person name="Ng K."/>
            <person name="Yu B."/>
        </authorList>
    </citation>
    <scope>NUCLEOTIDE SEQUENCE [LARGE SCALE GENOMIC DNA]</scope>
    <source>
        <strain evidence="10 11">NM48_B13</strain>
    </source>
</reference>
<dbReference type="RefSeq" id="WP_136845977.1">
    <property type="nucleotide sequence ID" value="NZ_CANPEU010000002.1"/>
</dbReference>
<keyword evidence="5 8" id="KW-0457">Lysine biosynthesis</keyword>
<dbReference type="PANTHER" id="PTHR43727:SF2">
    <property type="entry name" value="GROUP IV DECARBOXYLASE"/>
    <property type="match status" value="1"/>
</dbReference>
<dbReference type="InterPro" id="IPR000183">
    <property type="entry name" value="Orn/DAP/Arg_de-COase"/>
</dbReference>
<dbReference type="Gene3D" id="3.20.20.10">
    <property type="entry name" value="Alanine racemase"/>
    <property type="match status" value="1"/>
</dbReference>
<name>A0A4V5KJS0_9ACTN</name>
<comment type="subunit">
    <text evidence="5">Homodimer.</text>
</comment>
<dbReference type="PRINTS" id="PR01181">
    <property type="entry name" value="DAPDCRBXLASE"/>
</dbReference>
<dbReference type="InterPro" id="IPR002986">
    <property type="entry name" value="DAP_deCOOHase_LysA"/>
</dbReference>
<evidence type="ECO:0000259" key="9">
    <source>
        <dbReference type="Pfam" id="PF02784"/>
    </source>
</evidence>
<comment type="caution">
    <text evidence="10">The sequence shown here is derived from an EMBL/GenBank/DDBJ whole genome shotgun (WGS) entry which is preliminary data.</text>
</comment>
<dbReference type="InterPro" id="IPR029066">
    <property type="entry name" value="PLP-binding_barrel"/>
</dbReference>
<keyword evidence="5" id="KW-0028">Amino-acid biosynthesis</keyword>
<keyword evidence="11" id="KW-1185">Reference proteome</keyword>
<evidence type="ECO:0000256" key="2">
    <source>
        <dbReference type="ARBA" id="ARBA00022793"/>
    </source>
</evidence>
<dbReference type="HAMAP" id="MF_02120">
    <property type="entry name" value="LysA"/>
    <property type="match status" value="1"/>
</dbReference>
<feature type="domain" description="Orn/DAP/Arg decarboxylase 2 N-terminal" evidence="9">
    <location>
        <begin position="67"/>
        <end position="317"/>
    </location>
</feature>
<dbReference type="GO" id="GO:0008836">
    <property type="term" value="F:diaminopimelate decarboxylase activity"/>
    <property type="evidence" value="ECO:0007669"/>
    <property type="project" value="UniProtKB-UniRule"/>
</dbReference>
<dbReference type="InterPro" id="IPR009006">
    <property type="entry name" value="Ala_racemase/Decarboxylase_C"/>
</dbReference>
<evidence type="ECO:0000256" key="7">
    <source>
        <dbReference type="PIRSR" id="PIRSR600183-50"/>
    </source>
</evidence>
<comment type="similarity">
    <text evidence="5">Belongs to the Orn/Lys/Arg decarboxylase class-II family. LysA subfamily.</text>
</comment>
<dbReference type="EC" id="4.1.1.20" evidence="5 6"/>
<dbReference type="InterPro" id="IPR022657">
    <property type="entry name" value="De-COase2_CS"/>
</dbReference>
<evidence type="ECO:0000256" key="8">
    <source>
        <dbReference type="RuleBase" id="RU003738"/>
    </source>
</evidence>
<comment type="catalytic activity">
    <reaction evidence="5 8">
        <text>meso-2,6-diaminopimelate + H(+) = L-lysine + CO2</text>
        <dbReference type="Rhea" id="RHEA:15101"/>
        <dbReference type="ChEBI" id="CHEBI:15378"/>
        <dbReference type="ChEBI" id="CHEBI:16526"/>
        <dbReference type="ChEBI" id="CHEBI:32551"/>
        <dbReference type="ChEBI" id="CHEBI:57791"/>
        <dbReference type="EC" id="4.1.1.20"/>
    </reaction>
</comment>
<sequence length="451" mass="48651">MSLPASDLTKKADNRTADQLGAVLPATAEVRDGHLFIGGVDMVQLARTQGTALYVFDEADLRGRMEAYRDEFAKRYPNSDIIYASKAFLNKEVLRLANAEGLCLDVSGGGELACAQAVGFPTARVFMHGNNKTPQELEEAMSAGVGRIVLDSRLELARVSEIAQRLGIVQDVYMRITPGVEADTHEYIRTGCEDSKFGFTMREDFAYKCVADVLAAPGVRLVGLHCHIGSQIFALHSFREAAAVMVDFMARIRDGYGVTLGELDLGGGLGIAYTADHEPSSIADFAEVTTAAVKDFCGQHGLPLPRLLVEPGRSLVANAGVTLYTVGILKTLPGIRKYVAVDGGMSDNIRTALYHAEYEPVIANKADQPRTEIVTLCGKHCESGDAVVIDGSLQPAELGDIVCVFGTGAYNMTMASNYNGQPRPAVVFVKDGQARVVTRRETYADLYARDL</sequence>
<dbReference type="NCBIfam" id="TIGR01048">
    <property type="entry name" value="lysA"/>
    <property type="match status" value="1"/>
</dbReference>